<keyword evidence="3" id="KW-1185">Reference proteome</keyword>
<feature type="region of interest" description="Disordered" evidence="1">
    <location>
        <begin position="66"/>
        <end position="92"/>
    </location>
</feature>
<proteinExistence type="predicted"/>
<organism evidence="2 3">
    <name type="scientific">Polyplosphaeria fusca</name>
    <dbReference type="NCBI Taxonomy" id="682080"/>
    <lineage>
        <taxon>Eukaryota</taxon>
        <taxon>Fungi</taxon>
        <taxon>Dikarya</taxon>
        <taxon>Ascomycota</taxon>
        <taxon>Pezizomycotina</taxon>
        <taxon>Dothideomycetes</taxon>
        <taxon>Pleosporomycetidae</taxon>
        <taxon>Pleosporales</taxon>
        <taxon>Tetraplosphaeriaceae</taxon>
        <taxon>Polyplosphaeria</taxon>
    </lineage>
</organism>
<dbReference type="EMBL" id="ML996124">
    <property type="protein sequence ID" value="KAF2736547.1"/>
    <property type="molecule type" value="Genomic_DNA"/>
</dbReference>
<reference evidence="2" key="1">
    <citation type="journal article" date="2020" name="Stud. Mycol.">
        <title>101 Dothideomycetes genomes: a test case for predicting lifestyles and emergence of pathogens.</title>
        <authorList>
            <person name="Haridas S."/>
            <person name="Albert R."/>
            <person name="Binder M."/>
            <person name="Bloem J."/>
            <person name="Labutti K."/>
            <person name="Salamov A."/>
            <person name="Andreopoulos B."/>
            <person name="Baker S."/>
            <person name="Barry K."/>
            <person name="Bills G."/>
            <person name="Bluhm B."/>
            <person name="Cannon C."/>
            <person name="Castanera R."/>
            <person name="Culley D."/>
            <person name="Daum C."/>
            <person name="Ezra D."/>
            <person name="Gonzalez J."/>
            <person name="Henrissat B."/>
            <person name="Kuo A."/>
            <person name="Liang C."/>
            <person name="Lipzen A."/>
            <person name="Lutzoni F."/>
            <person name="Magnuson J."/>
            <person name="Mondo S."/>
            <person name="Nolan M."/>
            <person name="Ohm R."/>
            <person name="Pangilinan J."/>
            <person name="Park H.-J."/>
            <person name="Ramirez L."/>
            <person name="Alfaro M."/>
            <person name="Sun H."/>
            <person name="Tritt A."/>
            <person name="Yoshinaga Y."/>
            <person name="Zwiers L.-H."/>
            <person name="Turgeon B."/>
            <person name="Goodwin S."/>
            <person name="Spatafora J."/>
            <person name="Crous P."/>
            <person name="Grigoriev I."/>
        </authorList>
    </citation>
    <scope>NUCLEOTIDE SEQUENCE</scope>
    <source>
        <strain evidence="2">CBS 125425</strain>
    </source>
</reference>
<name>A0A9P4QZM5_9PLEO</name>
<evidence type="ECO:0000313" key="2">
    <source>
        <dbReference type="EMBL" id="KAF2736547.1"/>
    </source>
</evidence>
<evidence type="ECO:0000256" key="1">
    <source>
        <dbReference type="SAM" id="MobiDB-lite"/>
    </source>
</evidence>
<accession>A0A9P4QZM5</accession>
<protein>
    <submittedName>
        <fullName evidence="2">Uncharacterized protein</fullName>
    </submittedName>
</protein>
<gene>
    <name evidence="2" type="ORF">EJ04DRAFT_157565</name>
</gene>
<dbReference type="AlphaFoldDB" id="A0A9P4QZM5"/>
<sequence length="167" mass="18383">MRVLRQQEACVTAHGMWDVALVLLFVQPSPPRIQCNHEPEAATTRTLATRPSSTMQYTVFRRARETRRPPRAVLSTPARGHGPDCASGNPLHGAPVSTQPKPLAPHCDLVLWSLIGTLNSCQVLVNPWFGSFENTFISPAPPEHDVNEAASAQMFKSKAGTRHKEQL</sequence>
<dbReference type="Proteomes" id="UP000799444">
    <property type="component" value="Unassembled WGS sequence"/>
</dbReference>
<comment type="caution">
    <text evidence="2">The sequence shown here is derived from an EMBL/GenBank/DDBJ whole genome shotgun (WGS) entry which is preliminary data.</text>
</comment>
<evidence type="ECO:0000313" key="3">
    <source>
        <dbReference type="Proteomes" id="UP000799444"/>
    </source>
</evidence>